<reference evidence="1" key="1">
    <citation type="journal article" date="2014" name="Int. J. Syst. Evol. Microbiol.">
        <title>Complete genome sequence of Corynebacterium casei LMG S-19264T (=DSM 44701T), isolated from a smear-ripened cheese.</title>
        <authorList>
            <consortium name="US DOE Joint Genome Institute (JGI-PGF)"/>
            <person name="Walter F."/>
            <person name="Albersmeier A."/>
            <person name="Kalinowski J."/>
            <person name="Ruckert C."/>
        </authorList>
    </citation>
    <scope>NUCLEOTIDE SEQUENCE</scope>
    <source>
        <strain evidence="1">CGMCC 4.7430</strain>
    </source>
</reference>
<evidence type="ECO:0000313" key="1">
    <source>
        <dbReference type="EMBL" id="GGP02169.1"/>
    </source>
</evidence>
<dbReference type="Proteomes" id="UP000660745">
    <property type="component" value="Unassembled WGS sequence"/>
</dbReference>
<dbReference type="RefSeq" id="WP_189137078.1">
    <property type="nucleotide sequence ID" value="NZ_BMNK01000001.1"/>
</dbReference>
<name>A0A917ZZP3_9ACTN</name>
<protein>
    <recommendedName>
        <fullName evidence="3">ISAs1 family transposase</fullName>
    </recommendedName>
</protein>
<accession>A0A917ZZP3</accession>
<dbReference type="EMBL" id="BMNK01000001">
    <property type="protein sequence ID" value="GGP02169.1"/>
    <property type="molecule type" value="Genomic_DNA"/>
</dbReference>
<evidence type="ECO:0000313" key="2">
    <source>
        <dbReference type="Proteomes" id="UP000660745"/>
    </source>
</evidence>
<dbReference type="AlphaFoldDB" id="A0A917ZZP3"/>
<proteinExistence type="predicted"/>
<sequence>MLTADALHTVRATANLIREHGGHLVLPVKENRGALFDELNTLPWHEVPITHASTETGHGRLTTRTIQVLPAPDDLPFPHVSQVWLIERHVRAKDGTLLSAIAQLGIASPDEHLASSTDLA</sequence>
<gene>
    <name evidence="1" type="ORF">GCM10012278_08330</name>
</gene>
<keyword evidence="2" id="KW-1185">Reference proteome</keyword>
<comment type="caution">
    <text evidence="1">The sequence shown here is derived from an EMBL/GenBank/DDBJ whole genome shotgun (WGS) entry which is preliminary data.</text>
</comment>
<evidence type="ECO:0008006" key="3">
    <source>
        <dbReference type="Google" id="ProtNLM"/>
    </source>
</evidence>
<reference evidence="1" key="2">
    <citation type="submission" date="2020-09" db="EMBL/GenBank/DDBJ databases">
        <authorList>
            <person name="Sun Q."/>
            <person name="Zhou Y."/>
        </authorList>
    </citation>
    <scope>NUCLEOTIDE SEQUENCE</scope>
    <source>
        <strain evidence="1">CGMCC 4.7430</strain>
    </source>
</reference>
<organism evidence="1 2">
    <name type="scientific">Nonomuraea glycinis</name>
    <dbReference type="NCBI Taxonomy" id="2047744"/>
    <lineage>
        <taxon>Bacteria</taxon>
        <taxon>Bacillati</taxon>
        <taxon>Actinomycetota</taxon>
        <taxon>Actinomycetes</taxon>
        <taxon>Streptosporangiales</taxon>
        <taxon>Streptosporangiaceae</taxon>
        <taxon>Nonomuraea</taxon>
    </lineage>
</organism>